<proteinExistence type="evidence at transcript level"/>
<protein>
    <submittedName>
        <fullName evidence="2">Predicted protein</fullName>
    </submittedName>
</protein>
<organism evidence="2">
    <name type="scientific">Hordeum vulgare subsp. vulgare</name>
    <name type="common">Domesticated barley</name>
    <dbReference type="NCBI Taxonomy" id="112509"/>
    <lineage>
        <taxon>Eukaryota</taxon>
        <taxon>Viridiplantae</taxon>
        <taxon>Streptophyta</taxon>
        <taxon>Embryophyta</taxon>
        <taxon>Tracheophyta</taxon>
        <taxon>Spermatophyta</taxon>
        <taxon>Magnoliopsida</taxon>
        <taxon>Liliopsida</taxon>
        <taxon>Poales</taxon>
        <taxon>Poaceae</taxon>
        <taxon>BOP clade</taxon>
        <taxon>Pooideae</taxon>
        <taxon>Triticodae</taxon>
        <taxon>Triticeae</taxon>
        <taxon>Hordeinae</taxon>
        <taxon>Hordeum</taxon>
    </lineage>
</organism>
<reference evidence="2" key="1">
    <citation type="journal article" date="2011" name="Plant Physiol.">
        <title>Comprehensive sequence analysis of 24,783 barley full-length cDNAs derived from 12 clone libraries.</title>
        <authorList>
            <person name="Matsumoto T."/>
            <person name="Tanaka T."/>
            <person name="Sakai H."/>
            <person name="Amano N."/>
            <person name="Kanamori H."/>
            <person name="Kurita K."/>
            <person name="Kikuta A."/>
            <person name="Kamiya K."/>
            <person name="Yamamoto M."/>
            <person name="Ikawa H."/>
            <person name="Fujii N."/>
            <person name="Hori K."/>
            <person name="Itoh T."/>
            <person name="Sato K."/>
        </authorList>
    </citation>
    <scope>NUCLEOTIDE SEQUENCE</scope>
    <source>
        <tissue evidence="2">Shoot and root</tissue>
    </source>
</reference>
<evidence type="ECO:0000313" key="2">
    <source>
        <dbReference type="EMBL" id="BAJ95240.1"/>
    </source>
</evidence>
<evidence type="ECO:0000256" key="1">
    <source>
        <dbReference type="SAM" id="MobiDB-lite"/>
    </source>
</evidence>
<feature type="region of interest" description="Disordered" evidence="1">
    <location>
        <begin position="46"/>
        <end position="80"/>
    </location>
</feature>
<accession>F2DJG9</accession>
<name>F2DJG9_HORVV</name>
<feature type="compositionally biased region" description="Basic residues" evidence="1">
    <location>
        <begin position="101"/>
        <end position="111"/>
    </location>
</feature>
<dbReference type="AlphaFoldDB" id="F2DJG9"/>
<dbReference type="EMBL" id="AK364037">
    <property type="protein sequence ID" value="BAJ95240.1"/>
    <property type="molecule type" value="mRNA"/>
</dbReference>
<sequence length="182" mass="20882">MTKTTVSCTKARSVCSTNLSRSVHAYIVFKDEQCARTALSHNMALLRRPGTSGGRLGRRPRLRGQRRRRPRPCPLRAIAHRRRPHRALQLPLRVLQERKVHPPRRGHRPRALHQEVRGGRPHRPLLARPRLGLRPVHWWRFRPLPPVGSQCCVQRACPEANGVVLFIDAFALTRCAVQEELA</sequence>
<feature type="region of interest" description="Disordered" evidence="1">
    <location>
        <begin position="101"/>
        <end position="123"/>
    </location>
</feature>
<feature type="compositionally biased region" description="Basic residues" evidence="1">
    <location>
        <begin position="56"/>
        <end position="71"/>
    </location>
</feature>